<evidence type="ECO:0000256" key="8">
    <source>
        <dbReference type="ARBA" id="ARBA00034617"/>
    </source>
</evidence>
<dbReference type="SUPFAM" id="SSF52540">
    <property type="entry name" value="P-loop containing nucleoside triphosphate hydrolases"/>
    <property type="match status" value="1"/>
</dbReference>
<evidence type="ECO:0000256" key="1">
    <source>
        <dbReference type="ARBA" id="ARBA00009922"/>
    </source>
</evidence>
<comment type="similarity">
    <text evidence="1">Belongs to the helicase family. UvrD subfamily.</text>
</comment>
<protein>
    <recommendedName>
        <fullName evidence="9">DNA 3'-5' helicase</fullName>
        <ecNumber evidence="9">5.6.2.4</ecNumber>
    </recommendedName>
    <alternativeName>
        <fullName evidence="10">DNA 3'-5' helicase II</fullName>
    </alternativeName>
</protein>
<feature type="domain" description="UvrD-like helicase ATP-binding" evidence="13">
    <location>
        <begin position="3"/>
        <end position="285"/>
    </location>
</feature>
<dbReference type="InterPro" id="IPR027417">
    <property type="entry name" value="P-loop_NTPase"/>
</dbReference>
<keyword evidence="7" id="KW-0413">Isomerase</keyword>
<dbReference type="GO" id="GO:0000725">
    <property type="term" value="P:recombinational repair"/>
    <property type="evidence" value="ECO:0007669"/>
    <property type="project" value="TreeGrafter"/>
</dbReference>
<accession>A0A0F3GYJ8</accession>
<dbReference type="PROSITE" id="PS51198">
    <property type="entry name" value="UVRD_HELICASE_ATP_BIND"/>
    <property type="match status" value="1"/>
</dbReference>
<comment type="caution">
    <text evidence="15">The sequence shown here is derived from an EMBL/GenBank/DDBJ whole genome shotgun (WGS) entry which is preliminary data.</text>
</comment>
<dbReference type="Gene3D" id="1.10.10.160">
    <property type="match status" value="1"/>
</dbReference>
<comment type="catalytic activity">
    <reaction evidence="8">
        <text>Couples ATP hydrolysis with the unwinding of duplex DNA by translocating in the 3'-5' direction.</text>
        <dbReference type="EC" id="5.6.2.4"/>
    </reaction>
</comment>
<dbReference type="Pfam" id="PF13361">
    <property type="entry name" value="UvrD_C"/>
    <property type="match status" value="1"/>
</dbReference>
<keyword evidence="16" id="KW-1185">Reference proteome</keyword>
<dbReference type="EMBL" id="LACI01000401">
    <property type="protein sequence ID" value="KJU86912.1"/>
    <property type="molecule type" value="Genomic_DNA"/>
</dbReference>
<keyword evidence="3 12" id="KW-0378">Hydrolase</keyword>
<dbReference type="Gene3D" id="3.40.50.300">
    <property type="entry name" value="P-loop containing nucleotide triphosphate hydrolases"/>
    <property type="match status" value="2"/>
</dbReference>
<dbReference type="InterPro" id="IPR014016">
    <property type="entry name" value="UvrD-like_ATP-bd"/>
</dbReference>
<feature type="binding site" evidence="12">
    <location>
        <begin position="24"/>
        <end position="31"/>
    </location>
    <ligand>
        <name>ATP</name>
        <dbReference type="ChEBI" id="CHEBI:30616"/>
    </ligand>
</feature>
<evidence type="ECO:0000256" key="6">
    <source>
        <dbReference type="ARBA" id="ARBA00023125"/>
    </source>
</evidence>
<dbReference type="GO" id="GO:0005524">
    <property type="term" value="F:ATP binding"/>
    <property type="evidence" value="ECO:0007669"/>
    <property type="project" value="UniProtKB-UniRule"/>
</dbReference>
<evidence type="ECO:0000313" key="16">
    <source>
        <dbReference type="Proteomes" id="UP000033423"/>
    </source>
</evidence>
<evidence type="ECO:0000256" key="9">
    <source>
        <dbReference type="ARBA" id="ARBA00034808"/>
    </source>
</evidence>
<dbReference type="PANTHER" id="PTHR11070">
    <property type="entry name" value="UVRD / RECB / PCRA DNA HELICASE FAMILY MEMBER"/>
    <property type="match status" value="1"/>
</dbReference>
<dbReference type="GO" id="GO:0003677">
    <property type="term" value="F:DNA binding"/>
    <property type="evidence" value="ECO:0007669"/>
    <property type="project" value="UniProtKB-KW"/>
</dbReference>
<evidence type="ECO:0000256" key="5">
    <source>
        <dbReference type="ARBA" id="ARBA00022840"/>
    </source>
</evidence>
<dbReference type="GO" id="GO:0043138">
    <property type="term" value="F:3'-5' DNA helicase activity"/>
    <property type="evidence" value="ECO:0007669"/>
    <property type="project" value="UniProtKB-EC"/>
</dbReference>
<feature type="domain" description="UvrD-like helicase C-terminal" evidence="14">
    <location>
        <begin position="279"/>
        <end position="543"/>
    </location>
</feature>
<evidence type="ECO:0000256" key="3">
    <source>
        <dbReference type="ARBA" id="ARBA00022801"/>
    </source>
</evidence>
<dbReference type="InterPro" id="IPR013986">
    <property type="entry name" value="DExx_box_DNA_helicase_dom_sf"/>
</dbReference>
<dbReference type="InterPro" id="IPR014017">
    <property type="entry name" value="DNA_helicase_UvrD-like_C"/>
</dbReference>
<evidence type="ECO:0000256" key="10">
    <source>
        <dbReference type="ARBA" id="ARBA00034923"/>
    </source>
</evidence>
<evidence type="ECO:0000256" key="7">
    <source>
        <dbReference type="ARBA" id="ARBA00023235"/>
    </source>
</evidence>
<proteinExistence type="inferred from homology"/>
<evidence type="ECO:0000256" key="4">
    <source>
        <dbReference type="ARBA" id="ARBA00022806"/>
    </source>
</evidence>
<dbReference type="PANTHER" id="PTHR11070:SF2">
    <property type="entry name" value="ATP-DEPENDENT DNA HELICASE SRS2"/>
    <property type="match status" value="1"/>
</dbReference>
<sequence length="624" mass="71257">MNNTLSTEQERAVQHGYGALLVSAGPGAGKTRVLAERIRRLLKNESGNFQILALTFTNKAANEMIERLKDIPDINEKTFIGTLHSFCTNVLANRGKPVGINGLPQIFSTSYDRTSILTKAIYDDSYLLHELKKIGNVEKQKQAIDIWLQRIINYKSSLRYPSEADDDIDRKIFKSYQSELRASGAVDFEDLLFLTYQLFEERPKIADFYRRLYRFICIDEAQDLNLAQYQVIRALCGDEYKNVMMVGDKKQSIYGFNTADPKFMDYFVEDYKADVIELHENFRCSRNVVASAKMLNDTYIADVDNIPTRGVVELFAGRDEDDEAQRVIKKIIELCDSGHPDVEGPIRLESCAVLGRTRYTLLNIEKMLREENIPYYKQLKSDYELVSALLTEFDLCLRLLVNPKDRLHLDMLIKKWGVVQTAVEKRPISGVQVISSLASQAADKKAKVILEAVESLNISKDIVRMPNALGILEKYGECLDDEDDKRAILEDVKVLRGEWNIFLKSQRASENDLASFLTHRALGTMQQPRQEGLALLTVHSAKGLEFDVVFIVGMCDGTFPDYRAKDTKAMEEEKRNAFVAVTRSRRLLYLSYPQSKIMPWDKRKTQTPSRFLKDMGLLPLQPKA</sequence>
<gene>
    <name evidence="15" type="ORF">MBAV_000895</name>
</gene>
<keyword evidence="6" id="KW-0238">DNA-binding</keyword>
<dbReference type="InterPro" id="IPR000212">
    <property type="entry name" value="DNA_helicase_UvrD/REP"/>
</dbReference>
<dbReference type="CDD" id="cd17932">
    <property type="entry name" value="DEXQc_UvrD"/>
    <property type="match status" value="1"/>
</dbReference>
<dbReference type="Gene3D" id="1.10.486.10">
    <property type="entry name" value="PCRA, domain 4"/>
    <property type="match status" value="1"/>
</dbReference>
<comment type="catalytic activity">
    <reaction evidence="11">
        <text>ATP + H2O = ADP + phosphate + H(+)</text>
        <dbReference type="Rhea" id="RHEA:13065"/>
        <dbReference type="ChEBI" id="CHEBI:15377"/>
        <dbReference type="ChEBI" id="CHEBI:15378"/>
        <dbReference type="ChEBI" id="CHEBI:30616"/>
        <dbReference type="ChEBI" id="CHEBI:43474"/>
        <dbReference type="ChEBI" id="CHEBI:456216"/>
        <dbReference type="EC" id="5.6.2.4"/>
    </reaction>
</comment>
<evidence type="ECO:0000313" key="15">
    <source>
        <dbReference type="EMBL" id="KJU86912.1"/>
    </source>
</evidence>
<evidence type="ECO:0000256" key="2">
    <source>
        <dbReference type="ARBA" id="ARBA00022741"/>
    </source>
</evidence>
<dbReference type="PROSITE" id="PS51217">
    <property type="entry name" value="UVRD_HELICASE_CTER"/>
    <property type="match status" value="1"/>
</dbReference>
<dbReference type="EC" id="5.6.2.4" evidence="9"/>
<keyword evidence="4 12" id="KW-0347">Helicase</keyword>
<evidence type="ECO:0000256" key="12">
    <source>
        <dbReference type="PROSITE-ProRule" id="PRU00560"/>
    </source>
</evidence>
<dbReference type="Proteomes" id="UP000033423">
    <property type="component" value="Unassembled WGS sequence"/>
</dbReference>
<dbReference type="Pfam" id="PF00580">
    <property type="entry name" value="UvrD-helicase"/>
    <property type="match status" value="1"/>
</dbReference>
<keyword evidence="2 12" id="KW-0547">Nucleotide-binding</keyword>
<evidence type="ECO:0000256" key="11">
    <source>
        <dbReference type="ARBA" id="ARBA00048988"/>
    </source>
</evidence>
<dbReference type="PATRIC" id="fig|29290.4.peg.1182"/>
<dbReference type="GO" id="GO:0016887">
    <property type="term" value="F:ATP hydrolysis activity"/>
    <property type="evidence" value="ECO:0007669"/>
    <property type="project" value="RHEA"/>
</dbReference>
<evidence type="ECO:0000259" key="13">
    <source>
        <dbReference type="PROSITE" id="PS51198"/>
    </source>
</evidence>
<organism evidence="15 16">
    <name type="scientific">Candidatus Magnetobacterium bavaricum</name>
    <dbReference type="NCBI Taxonomy" id="29290"/>
    <lineage>
        <taxon>Bacteria</taxon>
        <taxon>Pseudomonadati</taxon>
        <taxon>Nitrospirota</taxon>
        <taxon>Thermodesulfovibrionia</taxon>
        <taxon>Thermodesulfovibrionales</taxon>
        <taxon>Candidatus Magnetobacteriaceae</taxon>
        <taxon>Candidatus Magnetobacterium</taxon>
    </lineage>
</organism>
<dbReference type="AlphaFoldDB" id="A0A0F3GYJ8"/>
<keyword evidence="5 12" id="KW-0067">ATP-binding</keyword>
<reference evidence="15 16" key="1">
    <citation type="submission" date="2015-02" db="EMBL/GenBank/DDBJ databases">
        <title>Single-cell genomics of uncultivated deep-branching MTB reveals a conserved set of magnetosome genes.</title>
        <authorList>
            <person name="Kolinko S."/>
            <person name="Richter M."/>
            <person name="Glockner F.O."/>
            <person name="Brachmann A."/>
            <person name="Schuler D."/>
        </authorList>
    </citation>
    <scope>NUCLEOTIDE SEQUENCE [LARGE SCALE GENOMIC DNA]</scope>
    <source>
        <strain evidence="15">TM-1</strain>
    </source>
</reference>
<evidence type="ECO:0000259" key="14">
    <source>
        <dbReference type="PROSITE" id="PS51217"/>
    </source>
</evidence>
<name>A0A0F3GYJ8_9BACT</name>